<dbReference type="InterPro" id="IPR051492">
    <property type="entry name" value="Dynamin-Rho_GEF"/>
</dbReference>
<dbReference type="GO" id="GO:0060271">
    <property type="term" value="P:cilium assembly"/>
    <property type="evidence" value="ECO:0007669"/>
    <property type="project" value="TreeGrafter"/>
</dbReference>
<gene>
    <name evidence="4" type="ORF">F7725_014325</name>
</gene>
<dbReference type="GO" id="GO:0005085">
    <property type="term" value="F:guanyl-nucleotide exchange factor activity"/>
    <property type="evidence" value="ECO:0007669"/>
    <property type="project" value="TreeGrafter"/>
</dbReference>
<dbReference type="SUPFAM" id="SSF50044">
    <property type="entry name" value="SH3-domain"/>
    <property type="match status" value="3"/>
</dbReference>
<reference evidence="4 5" key="1">
    <citation type="submission" date="2020-03" db="EMBL/GenBank/DDBJ databases">
        <title>Dissostichus mawsoni Genome sequencing and assembly.</title>
        <authorList>
            <person name="Park H."/>
        </authorList>
    </citation>
    <scope>NUCLEOTIDE SEQUENCE [LARGE SCALE GENOMIC DNA]</scope>
    <source>
        <strain evidence="4">DM0001</strain>
        <tissue evidence="4">Muscle</tissue>
    </source>
</reference>
<proteinExistence type="predicted"/>
<feature type="domain" description="SH3" evidence="3">
    <location>
        <begin position="2"/>
        <end position="61"/>
    </location>
</feature>
<evidence type="ECO:0000256" key="1">
    <source>
        <dbReference type="ARBA" id="ARBA00022443"/>
    </source>
</evidence>
<dbReference type="PANTHER" id="PTHR22834">
    <property type="entry name" value="NUCLEAR FUSION PROTEIN FUS2"/>
    <property type="match status" value="1"/>
</dbReference>
<dbReference type="Pfam" id="PF07653">
    <property type="entry name" value="SH3_2"/>
    <property type="match status" value="1"/>
</dbReference>
<dbReference type="CDD" id="cd11794">
    <property type="entry name" value="SH3_DNMBP_N1"/>
    <property type="match status" value="1"/>
</dbReference>
<evidence type="ECO:0000256" key="2">
    <source>
        <dbReference type="PROSITE-ProRule" id="PRU00192"/>
    </source>
</evidence>
<name>A0A7J5YYN5_DISMA</name>
<dbReference type="FunFam" id="2.30.30.40:FF:000120">
    <property type="entry name" value="dynamin-binding protein isoform X1"/>
    <property type="match status" value="1"/>
</dbReference>
<dbReference type="InterPro" id="IPR036028">
    <property type="entry name" value="SH3-like_dom_sf"/>
</dbReference>
<evidence type="ECO:0000313" key="5">
    <source>
        <dbReference type="Proteomes" id="UP000518266"/>
    </source>
</evidence>
<dbReference type="Proteomes" id="UP000518266">
    <property type="component" value="Unassembled WGS sequence"/>
</dbReference>
<dbReference type="FunFam" id="2.30.30.40:FF:000138">
    <property type="entry name" value="dynamin-binding protein isoform X1"/>
    <property type="match status" value="1"/>
</dbReference>
<keyword evidence="5" id="KW-1185">Reference proteome</keyword>
<keyword evidence="1 2" id="KW-0728">SH3 domain</keyword>
<dbReference type="InterPro" id="IPR035817">
    <property type="entry name" value="DNMBP_SH3_N1"/>
</dbReference>
<dbReference type="SMART" id="SM00326">
    <property type="entry name" value="SH3"/>
    <property type="match status" value="3"/>
</dbReference>
<dbReference type="InterPro" id="IPR001452">
    <property type="entry name" value="SH3_domain"/>
</dbReference>
<dbReference type="Gene3D" id="2.30.30.40">
    <property type="entry name" value="SH3 Domains"/>
    <property type="match status" value="3"/>
</dbReference>
<protein>
    <recommendedName>
        <fullName evidence="3">SH3 domain-containing protein</fullName>
    </recommendedName>
</protein>
<dbReference type="AlphaFoldDB" id="A0A7J5YYN5"/>
<dbReference type="Pfam" id="PF14604">
    <property type="entry name" value="SH3_9"/>
    <property type="match status" value="2"/>
</dbReference>
<dbReference type="PROSITE" id="PS50002">
    <property type="entry name" value="SH3"/>
    <property type="match status" value="3"/>
</dbReference>
<comment type="caution">
    <text evidence="4">The sequence shown here is derived from an EMBL/GenBank/DDBJ whole genome shotgun (WGS) entry which is preliminary data.</text>
</comment>
<dbReference type="CDD" id="cd11796">
    <property type="entry name" value="SH3_DNMBP_N3"/>
    <property type="match status" value="1"/>
</dbReference>
<feature type="domain" description="SH3" evidence="3">
    <location>
        <begin position="66"/>
        <end position="130"/>
    </location>
</feature>
<accession>A0A7J5YYN5</accession>
<sequence length="245" mass="26924">MEAGSVVRAVFEFLPSVSEELPLFPGDVIEVLSVVDEFWLLGNKDGVTGQFPTTFVEEITIPSSKPGDRLYVCINDFNSAEQGNLSLIRGDVVVGEAGGSINLDETWQRGCNALGVRGLFPTSCVKELALSGRSRQLSERSAQAQASELPPYALGQARALMSLHAQLNEELDFREGDLIIITGLPEPGWFQGELNGHRGIFPEGFVELQGSLRSPQEPEDCQYLNNDSEQYTTRINMMQKMGQKL</sequence>
<organism evidence="4 5">
    <name type="scientific">Dissostichus mawsoni</name>
    <name type="common">Antarctic cod</name>
    <dbReference type="NCBI Taxonomy" id="36200"/>
    <lineage>
        <taxon>Eukaryota</taxon>
        <taxon>Metazoa</taxon>
        <taxon>Chordata</taxon>
        <taxon>Craniata</taxon>
        <taxon>Vertebrata</taxon>
        <taxon>Euteleostomi</taxon>
        <taxon>Actinopterygii</taxon>
        <taxon>Neopterygii</taxon>
        <taxon>Teleostei</taxon>
        <taxon>Neoteleostei</taxon>
        <taxon>Acanthomorphata</taxon>
        <taxon>Eupercaria</taxon>
        <taxon>Perciformes</taxon>
        <taxon>Notothenioidei</taxon>
        <taxon>Nototheniidae</taxon>
        <taxon>Dissostichus</taxon>
    </lineage>
</organism>
<evidence type="ECO:0000313" key="4">
    <source>
        <dbReference type="EMBL" id="KAF3853637.1"/>
    </source>
</evidence>
<evidence type="ECO:0000259" key="3">
    <source>
        <dbReference type="PROSITE" id="PS50002"/>
    </source>
</evidence>
<dbReference type="EMBL" id="JAAKFY010000008">
    <property type="protein sequence ID" value="KAF3853637.1"/>
    <property type="molecule type" value="Genomic_DNA"/>
</dbReference>
<dbReference type="GO" id="GO:0005737">
    <property type="term" value="C:cytoplasm"/>
    <property type="evidence" value="ECO:0007669"/>
    <property type="project" value="TreeGrafter"/>
</dbReference>
<dbReference type="InterPro" id="IPR035819">
    <property type="entry name" value="DNMBP_SH3_N3"/>
</dbReference>
<dbReference type="OrthoDB" id="27823at2759"/>
<feature type="domain" description="SH3" evidence="3">
    <location>
        <begin position="152"/>
        <end position="211"/>
    </location>
</feature>
<dbReference type="PANTHER" id="PTHR22834:SF19">
    <property type="entry name" value="DYNAMIN-BINDING PROTEIN"/>
    <property type="match status" value="1"/>
</dbReference>
<dbReference type="PRINTS" id="PR00499">
    <property type="entry name" value="P67PHOX"/>
</dbReference>